<sequence>MTTVITAGRPSTWWSPDISPDQVEALLKEAFPAVDFVHFGKASRKWWAMVHGRMIGAPDLDQLYQQISDQRSELADTAVDAQPVPAEASPPVVPAAPPPWPSTGVDGRATPRTGVPLPAVRTPAAPPTGSAGHMPLPHCPVASPRPAPPLYPPPGRLRRFLNACRRFFLGEDGEDW</sequence>
<feature type="compositionally biased region" description="Low complexity" evidence="1">
    <location>
        <begin position="81"/>
        <end position="90"/>
    </location>
</feature>
<dbReference type="Proteomes" id="UP000236723">
    <property type="component" value="Unassembled WGS sequence"/>
</dbReference>
<evidence type="ECO:0000313" key="2">
    <source>
        <dbReference type="EMBL" id="SEG82882.1"/>
    </source>
</evidence>
<protein>
    <submittedName>
        <fullName evidence="2">Uncharacterized protein</fullName>
    </submittedName>
</protein>
<keyword evidence="3" id="KW-1185">Reference proteome</keyword>
<proteinExistence type="predicted"/>
<dbReference type="RefSeq" id="WP_103941749.1">
    <property type="nucleotide sequence ID" value="NZ_FNVO01000015.1"/>
</dbReference>
<gene>
    <name evidence="2" type="ORF">SAMN04489712_115101</name>
</gene>
<evidence type="ECO:0000256" key="1">
    <source>
        <dbReference type="SAM" id="MobiDB-lite"/>
    </source>
</evidence>
<accession>A0A1H6DCP9</accession>
<organism evidence="2 3">
    <name type="scientific">Thermomonospora echinospora</name>
    <dbReference type="NCBI Taxonomy" id="1992"/>
    <lineage>
        <taxon>Bacteria</taxon>
        <taxon>Bacillati</taxon>
        <taxon>Actinomycetota</taxon>
        <taxon>Actinomycetes</taxon>
        <taxon>Streptosporangiales</taxon>
        <taxon>Thermomonosporaceae</taxon>
        <taxon>Thermomonospora</taxon>
    </lineage>
</organism>
<evidence type="ECO:0000313" key="3">
    <source>
        <dbReference type="Proteomes" id="UP000236723"/>
    </source>
</evidence>
<feature type="region of interest" description="Disordered" evidence="1">
    <location>
        <begin position="74"/>
        <end position="113"/>
    </location>
</feature>
<dbReference type="EMBL" id="FNVO01000015">
    <property type="protein sequence ID" value="SEG82882.1"/>
    <property type="molecule type" value="Genomic_DNA"/>
</dbReference>
<feature type="compositionally biased region" description="Pro residues" evidence="1">
    <location>
        <begin position="91"/>
        <end position="101"/>
    </location>
</feature>
<reference evidence="3" key="1">
    <citation type="submission" date="2016-10" db="EMBL/GenBank/DDBJ databases">
        <authorList>
            <person name="Varghese N."/>
            <person name="Submissions S."/>
        </authorList>
    </citation>
    <scope>NUCLEOTIDE SEQUENCE [LARGE SCALE GENOMIC DNA]</scope>
    <source>
        <strain evidence="3">DSM 43163</strain>
    </source>
</reference>
<dbReference type="AlphaFoldDB" id="A0A1H6DCP9"/>
<name>A0A1H6DCP9_9ACTN</name>
<dbReference type="OrthoDB" id="3483900at2"/>